<dbReference type="Gene3D" id="3.30.40.10">
    <property type="entry name" value="Zinc/RING finger domain, C3HC4 (zinc finger)"/>
    <property type="match status" value="1"/>
</dbReference>
<evidence type="ECO:0000256" key="5">
    <source>
        <dbReference type="SAM" id="MobiDB-lite"/>
    </source>
</evidence>
<evidence type="ECO:0000259" key="6">
    <source>
        <dbReference type="SMART" id="SM00249"/>
    </source>
</evidence>
<gene>
    <name evidence="8" type="ORF">ABMA27_005400</name>
    <name evidence="7" type="ORF">ABMA28_015704</name>
</gene>
<keyword evidence="1" id="KW-0479">Metal-binding</keyword>
<dbReference type="InterPro" id="IPR001965">
    <property type="entry name" value="Znf_PHD"/>
</dbReference>
<keyword evidence="3" id="KW-0862">Zinc</keyword>
<feature type="region of interest" description="Disordered" evidence="5">
    <location>
        <begin position="76"/>
        <end position="97"/>
    </location>
</feature>
<keyword evidence="9" id="KW-1185">Reference proteome</keyword>
<dbReference type="InterPro" id="IPR013083">
    <property type="entry name" value="Znf_RING/FYVE/PHD"/>
</dbReference>
<feature type="domain" description="Zinc finger PHD-type" evidence="6">
    <location>
        <begin position="10"/>
        <end position="53"/>
    </location>
</feature>
<dbReference type="GO" id="GO:0008270">
    <property type="term" value="F:zinc ion binding"/>
    <property type="evidence" value="ECO:0007669"/>
    <property type="project" value="UniProtKB-KW"/>
</dbReference>
<dbReference type="InterPro" id="IPR019787">
    <property type="entry name" value="Znf_PHD-finger"/>
</dbReference>
<protein>
    <recommendedName>
        <fullName evidence="6">Zinc finger PHD-type domain-containing protein</fullName>
    </recommendedName>
</protein>
<reference evidence="9 10" key="1">
    <citation type="submission" date="2024-06" db="EMBL/GenBank/DDBJ databases">
        <title>A chromosome-level genome assembly of beet webworm, Loxostege sticticalis.</title>
        <authorList>
            <person name="Zhang Y."/>
        </authorList>
    </citation>
    <scope>NUCLEOTIDE SEQUENCE [LARGE SCALE GENOMIC DNA]</scope>
    <source>
        <strain evidence="8">AQ026</strain>
        <strain evidence="7">AQ028</strain>
        <tissue evidence="7">Male pupae</tissue>
        <tissue evidence="8">Whole body</tissue>
    </source>
</reference>
<evidence type="ECO:0000256" key="3">
    <source>
        <dbReference type="ARBA" id="ARBA00022833"/>
    </source>
</evidence>
<dbReference type="InterPro" id="IPR057251">
    <property type="entry name" value="FP_C"/>
</dbReference>
<dbReference type="SUPFAM" id="SSF57903">
    <property type="entry name" value="FYVE/PHD zinc finger"/>
    <property type="match status" value="1"/>
</dbReference>
<dbReference type="Pfam" id="PF00628">
    <property type="entry name" value="PHD"/>
    <property type="match status" value="1"/>
</dbReference>
<dbReference type="AlphaFoldDB" id="A0ABD0TAY4"/>
<dbReference type="SMART" id="SM00249">
    <property type="entry name" value="PHD"/>
    <property type="match status" value="1"/>
</dbReference>
<proteinExistence type="predicted"/>
<evidence type="ECO:0000256" key="4">
    <source>
        <dbReference type="SAM" id="Coils"/>
    </source>
</evidence>
<evidence type="ECO:0000313" key="7">
    <source>
        <dbReference type="EMBL" id="KAL0840454.1"/>
    </source>
</evidence>
<feature type="coiled-coil region" evidence="4">
    <location>
        <begin position="128"/>
        <end position="204"/>
    </location>
</feature>
<keyword evidence="4" id="KW-0175">Coiled coil</keyword>
<organism evidence="7 10">
    <name type="scientific">Loxostege sticticalis</name>
    <name type="common">Beet webworm moth</name>
    <dbReference type="NCBI Taxonomy" id="481309"/>
    <lineage>
        <taxon>Eukaryota</taxon>
        <taxon>Metazoa</taxon>
        <taxon>Ecdysozoa</taxon>
        <taxon>Arthropoda</taxon>
        <taxon>Hexapoda</taxon>
        <taxon>Insecta</taxon>
        <taxon>Pterygota</taxon>
        <taxon>Neoptera</taxon>
        <taxon>Endopterygota</taxon>
        <taxon>Lepidoptera</taxon>
        <taxon>Glossata</taxon>
        <taxon>Ditrysia</taxon>
        <taxon>Pyraloidea</taxon>
        <taxon>Crambidae</taxon>
        <taxon>Pyraustinae</taxon>
        <taxon>Loxostege</taxon>
    </lineage>
</organism>
<name>A0ABD0TAY4_LOXSC</name>
<dbReference type="InterPro" id="IPR011011">
    <property type="entry name" value="Znf_FYVE_PHD"/>
</dbReference>
<dbReference type="Proteomes" id="UP001549921">
    <property type="component" value="Unassembled WGS sequence"/>
</dbReference>
<evidence type="ECO:0000256" key="2">
    <source>
        <dbReference type="ARBA" id="ARBA00022771"/>
    </source>
</evidence>
<evidence type="ECO:0000313" key="8">
    <source>
        <dbReference type="EMBL" id="KAL0870390.1"/>
    </source>
</evidence>
<dbReference type="EMBL" id="JBEDNZ010000007">
    <property type="protein sequence ID" value="KAL0840454.1"/>
    <property type="molecule type" value="Genomic_DNA"/>
</dbReference>
<accession>A0ABD0TAY4</accession>
<evidence type="ECO:0000313" key="9">
    <source>
        <dbReference type="Proteomes" id="UP001549920"/>
    </source>
</evidence>
<dbReference type="Proteomes" id="UP001549920">
    <property type="component" value="Unassembled WGS sequence"/>
</dbReference>
<comment type="caution">
    <text evidence="7">The sequence shown here is derived from an EMBL/GenBank/DDBJ whole genome shotgun (WGS) entry which is preliminary data.</text>
</comment>
<dbReference type="EMBL" id="JBEUOH010000018">
    <property type="protein sequence ID" value="KAL0870390.1"/>
    <property type="molecule type" value="Genomic_DNA"/>
</dbReference>
<dbReference type="Pfam" id="PF25298">
    <property type="entry name" value="Baculo_FP_2nd"/>
    <property type="match status" value="1"/>
</dbReference>
<evidence type="ECO:0000256" key="1">
    <source>
        <dbReference type="ARBA" id="ARBA00022723"/>
    </source>
</evidence>
<evidence type="ECO:0000313" key="10">
    <source>
        <dbReference type="Proteomes" id="UP001549921"/>
    </source>
</evidence>
<keyword evidence="2" id="KW-0863">Zinc-finger</keyword>
<sequence length="359" mass="40526">MSSNAGPQWGCCTTNDGGDTGIICVECSKAYHPDCLGISKSTTERRWKCLRCTGRKTCQEDTLIRTPVETLAETSEENITKRSTKRQAISSPIEERSTVTRDDIREIVSDIFKSEMGTLITQMNSNLAALMEKKIKGLKEEITELKDSMNFIGLQYEDIKDQHQSTLKSMAELREENTTLRSTLSNLNGRVEQLEQQARASNIELQCIPEKKSENLINIMTSICKVVKCVVKSENIVKCTRIAKIDSTSSRPRSVVVQLNSSLVRDQILAAVKNYNRSKKASEDKLNTTDIGLSCAKTPIFVSEHLTPSNKSLHAAARMRAKEKKYKYVWIRNGKIFVRKDDDKDYIMIRDTDSLNKIV</sequence>